<keyword evidence="5" id="KW-1185">Reference proteome</keyword>
<dbReference type="Gene3D" id="3.30.590.10">
    <property type="entry name" value="Glutamine synthetase/guanido kinase, catalytic domain"/>
    <property type="match status" value="1"/>
</dbReference>
<evidence type="ECO:0000259" key="3">
    <source>
        <dbReference type="Pfam" id="PF00120"/>
    </source>
</evidence>
<dbReference type="Proteomes" id="UP000606172">
    <property type="component" value="Unassembled WGS sequence"/>
</dbReference>
<dbReference type="Pfam" id="PF00120">
    <property type="entry name" value="Gln-synt_C"/>
    <property type="match status" value="1"/>
</dbReference>
<dbReference type="InterPro" id="IPR008146">
    <property type="entry name" value="Gln_synth_cat_dom"/>
</dbReference>
<comment type="similarity">
    <text evidence="1">Belongs to the glutamine synthetase family.</text>
</comment>
<feature type="region of interest" description="Disordered" evidence="2">
    <location>
        <begin position="1"/>
        <end position="22"/>
    </location>
</feature>
<accession>A0A919RKN6</accession>
<comment type="caution">
    <text evidence="4">The sequence shown here is derived from an EMBL/GenBank/DDBJ whole genome shotgun (WGS) entry which is preliminary data.</text>
</comment>
<proteinExistence type="inferred from homology"/>
<dbReference type="EMBL" id="BOOW01000032">
    <property type="protein sequence ID" value="GII94992.1"/>
    <property type="molecule type" value="Genomic_DNA"/>
</dbReference>
<evidence type="ECO:0000256" key="1">
    <source>
        <dbReference type="RuleBase" id="RU000384"/>
    </source>
</evidence>
<sequence length="90" mass="10490">MRERRVRHSQAGRPFETPKAPARYGYRPAKAAMLPMSLPAALDAFEADGDLLEILGKQFTTAHLMYKRNELARFPTFVTDWEFREYAYHL</sequence>
<evidence type="ECO:0000313" key="4">
    <source>
        <dbReference type="EMBL" id="GII94992.1"/>
    </source>
</evidence>
<dbReference type="AlphaFoldDB" id="A0A919RKN6"/>
<dbReference type="InterPro" id="IPR014746">
    <property type="entry name" value="Gln_synth/guanido_kin_cat_dom"/>
</dbReference>
<dbReference type="SUPFAM" id="SSF55931">
    <property type="entry name" value="Glutamine synthetase/guanido kinase"/>
    <property type="match status" value="1"/>
</dbReference>
<evidence type="ECO:0000313" key="5">
    <source>
        <dbReference type="Proteomes" id="UP000606172"/>
    </source>
</evidence>
<feature type="domain" description="GS catalytic" evidence="3">
    <location>
        <begin position="30"/>
        <end position="86"/>
    </location>
</feature>
<reference evidence="4" key="1">
    <citation type="submission" date="2021-01" db="EMBL/GenBank/DDBJ databases">
        <title>Whole genome shotgun sequence of Sinosporangium siamense NBRC 109515.</title>
        <authorList>
            <person name="Komaki H."/>
            <person name="Tamura T."/>
        </authorList>
    </citation>
    <scope>NUCLEOTIDE SEQUENCE</scope>
    <source>
        <strain evidence="4">NBRC 109515</strain>
    </source>
</reference>
<dbReference type="RefSeq" id="WP_239129647.1">
    <property type="nucleotide sequence ID" value="NZ_BOOW01000032.1"/>
</dbReference>
<organism evidence="4 5">
    <name type="scientific">Sinosporangium siamense</name>
    <dbReference type="NCBI Taxonomy" id="1367973"/>
    <lineage>
        <taxon>Bacteria</taxon>
        <taxon>Bacillati</taxon>
        <taxon>Actinomycetota</taxon>
        <taxon>Actinomycetes</taxon>
        <taxon>Streptosporangiales</taxon>
        <taxon>Streptosporangiaceae</taxon>
        <taxon>Sinosporangium</taxon>
    </lineage>
</organism>
<dbReference type="GO" id="GO:0004356">
    <property type="term" value="F:glutamine synthetase activity"/>
    <property type="evidence" value="ECO:0007669"/>
    <property type="project" value="InterPro"/>
</dbReference>
<name>A0A919RKN6_9ACTN</name>
<evidence type="ECO:0000256" key="2">
    <source>
        <dbReference type="SAM" id="MobiDB-lite"/>
    </source>
</evidence>
<protein>
    <recommendedName>
        <fullName evidence="3">GS catalytic domain-containing protein</fullName>
    </recommendedName>
</protein>
<feature type="compositionally biased region" description="Basic residues" evidence="2">
    <location>
        <begin position="1"/>
        <end position="10"/>
    </location>
</feature>
<gene>
    <name evidence="4" type="ORF">Ssi02_52230</name>
</gene>